<evidence type="ECO:0000256" key="1">
    <source>
        <dbReference type="SAM" id="MobiDB-lite"/>
    </source>
</evidence>
<evidence type="ECO:0000259" key="3">
    <source>
        <dbReference type="SMART" id="SM00014"/>
    </source>
</evidence>
<dbReference type="EMBL" id="BAABAB010000035">
    <property type="protein sequence ID" value="GAA3634253.1"/>
    <property type="molecule type" value="Genomic_DNA"/>
</dbReference>
<keyword evidence="2" id="KW-0472">Membrane</keyword>
<dbReference type="SUPFAM" id="SSF48317">
    <property type="entry name" value="Acid phosphatase/Vanadium-dependent haloperoxidase"/>
    <property type="match status" value="1"/>
</dbReference>
<name>A0ABP7AK87_9ACTN</name>
<evidence type="ECO:0000256" key="2">
    <source>
        <dbReference type="SAM" id="Phobius"/>
    </source>
</evidence>
<feature type="transmembrane region" description="Helical" evidence="2">
    <location>
        <begin position="104"/>
        <end position="124"/>
    </location>
</feature>
<evidence type="ECO:0000313" key="4">
    <source>
        <dbReference type="EMBL" id="GAA3634253.1"/>
    </source>
</evidence>
<dbReference type="InterPro" id="IPR036938">
    <property type="entry name" value="PAP2/HPO_sf"/>
</dbReference>
<dbReference type="CDD" id="cd03392">
    <property type="entry name" value="PAP2_like_2"/>
    <property type="match status" value="1"/>
</dbReference>
<accession>A0ABP7AK87</accession>
<feature type="transmembrane region" description="Helical" evidence="2">
    <location>
        <begin position="144"/>
        <end position="163"/>
    </location>
</feature>
<proteinExistence type="predicted"/>
<feature type="compositionally biased region" description="Basic and acidic residues" evidence="1">
    <location>
        <begin position="271"/>
        <end position="287"/>
    </location>
</feature>
<sequence length="287" mass="30279">MHHSAPAPPEGPQRPRSRPSRALLFVAGGTAVSFVAVLIVVLSSGGNIQFDMTIHAAAVGMRRPATSVAATAITSLGTFPLLVGLAAAAAAGMWLQTRRIDRSAMLLLGLATVAGTVFLLKIAVARHRPPTTALLGSPSWDYAFPSGHTANGTVTWMLVAVLLTADLARWARRAAVIAGCLVSVAIGLSRVYLGYHWMTDVIAGWLIATLIICLALYLGRAGVIDWITFRTMLNGRTSFPDLDPSDRDVVSEPSTQIAASRQLSGEPPRPAPDHTPRPADPAPRDGS</sequence>
<dbReference type="Gene3D" id="1.20.144.10">
    <property type="entry name" value="Phosphatidic acid phosphatase type 2/haloperoxidase"/>
    <property type="match status" value="1"/>
</dbReference>
<keyword evidence="5" id="KW-1185">Reference proteome</keyword>
<dbReference type="InterPro" id="IPR000326">
    <property type="entry name" value="PAP2/HPO"/>
</dbReference>
<keyword evidence="2" id="KW-1133">Transmembrane helix</keyword>
<keyword evidence="2" id="KW-0812">Transmembrane</keyword>
<feature type="region of interest" description="Disordered" evidence="1">
    <location>
        <begin position="243"/>
        <end position="287"/>
    </location>
</feature>
<gene>
    <name evidence="4" type="ORF">GCM10022236_41010</name>
</gene>
<dbReference type="PANTHER" id="PTHR14969:SF13">
    <property type="entry name" value="AT30094P"/>
    <property type="match status" value="1"/>
</dbReference>
<evidence type="ECO:0000313" key="5">
    <source>
        <dbReference type="Proteomes" id="UP001501490"/>
    </source>
</evidence>
<dbReference type="PANTHER" id="PTHR14969">
    <property type="entry name" value="SPHINGOSINE-1-PHOSPHATE PHOSPHOHYDROLASE"/>
    <property type="match status" value="1"/>
</dbReference>
<feature type="transmembrane region" description="Helical" evidence="2">
    <location>
        <begin position="175"/>
        <end position="195"/>
    </location>
</feature>
<comment type="caution">
    <text evidence="4">The sequence shown here is derived from an EMBL/GenBank/DDBJ whole genome shotgun (WGS) entry which is preliminary data.</text>
</comment>
<dbReference type="SMART" id="SM00014">
    <property type="entry name" value="acidPPc"/>
    <property type="match status" value="1"/>
</dbReference>
<dbReference type="Pfam" id="PF01569">
    <property type="entry name" value="PAP2"/>
    <property type="match status" value="1"/>
</dbReference>
<protein>
    <recommendedName>
        <fullName evidence="3">Phosphatidic acid phosphatase type 2/haloperoxidase domain-containing protein</fullName>
    </recommendedName>
</protein>
<feature type="transmembrane region" description="Helical" evidence="2">
    <location>
        <begin position="68"/>
        <end position="92"/>
    </location>
</feature>
<feature type="transmembrane region" description="Helical" evidence="2">
    <location>
        <begin position="201"/>
        <end position="223"/>
    </location>
</feature>
<feature type="transmembrane region" description="Helical" evidence="2">
    <location>
        <begin position="22"/>
        <end position="42"/>
    </location>
</feature>
<reference evidence="5" key="1">
    <citation type="journal article" date="2019" name="Int. J. Syst. Evol. Microbiol.">
        <title>The Global Catalogue of Microorganisms (GCM) 10K type strain sequencing project: providing services to taxonomists for standard genome sequencing and annotation.</title>
        <authorList>
            <consortium name="The Broad Institute Genomics Platform"/>
            <consortium name="The Broad Institute Genome Sequencing Center for Infectious Disease"/>
            <person name="Wu L."/>
            <person name="Ma J."/>
        </authorList>
    </citation>
    <scope>NUCLEOTIDE SEQUENCE [LARGE SCALE GENOMIC DNA]</scope>
    <source>
        <strain evidence="5">JCM 16929</strain>
    </source>
</reference>
<feature type="domain" description="Phosphatidic acid phosphatase type 2/haloperoxidase" evidence="3">
    <location>
        <begin position="103"/>
        <end position="216"/>
    </location>
</feature>
<dbReference type="Proteomes" id="UP001501490">
    <property type="component" value="Unassembled WGS sequence"/>
</dbReference>
<organism evidence="4 5">
    <name type="scientific">Microlunatus ginsengisoli</name>
    <dbReference type="NCBI Taxonomy" id="363863"/>
    <lineage>
        <taxon>Bacteria</taxon>
        <taxon>Bacillati</taxon>
        <taxon>Actinomycetota</taxon>
        <taxon>Actinomycetes</taxon>
        <taxon>Propionibacteriales</taxon>
        <taxon>Propionibacteriaceae</taxon>
        <taxon>Microlunatus</taxon>
    </lineage>
</organism>
<feature type="compositionally biased region" description="Polar residues" evidence="1">
    <location>
        <begin position="252"/>
        <end position="263"/>
    </location>
</feature>